<keyword evidence="2" id="KW-1185">Reference proteome</keyword>
<name>A0ABQ2CYS7_9DEIO</name>
<accession>A0ABQ2CYS7</accession>
<comment type="caution">
    <text evidence="1">The sequence shown here is derived from an EMBL/GenBank/DDBJ whole genome shotgun (WGS) entry which is preliminary data.</text>
</comment>
<protein>
    <submittedName>
        <fullName evidence="1">Uncharacterized protein</fullName>
    </submittedName>
</protein>
<dbReference type="Proteomes" id="UP000632222">
    <property type="component" value="Unassembled WGS sequence"/>
</dbReference>
<evidence type="ECO:0000313" key="1">
    <source>
        <dbReference type="EMBL" id="GGJ33715.1"/>
    </source>
</evidence>
<gene>
    <name evidence="1" type="ORF">GCM10008938_19980</name>
</gene>
<sequence>MNLLGISVPFCTLQRWKEIFVFPDEPLFFTETLLDLARDLNPQPRTPRGNLNFADAYQTYHVGSQASHVACCPPDTIRFHPHHDSIMQLQMELGRGQIYPLEAVLQVFGTLPAVLKPDLFETNTGPHVALRHDAWHALTAEDQERWLAAQIEQDREPCLSSALSEDLWKTIELHCGPQVRRLAGQFAAESGPNCLATALAPLLADEEKFLSIQNTWLHPEPFLTGLHEQGFLLTETDLAAPQNFSVLVLLDQKGNLQHACLHLTRGLVLNKDAQGWFAPRQIRTLESVLKPWMQPGWTVHTYAQKNPA</sequence>
<proteinExistence type="predicted"/>
<dbReference type="EMBL" id="BMOD01000006">
    <property type="protein sequence ID" value="GGJ33715.1"/>
    <property type="molecule type" value="Genomic_DNA"/>
</dbReference>
<dbReference type="RefSeq" id="WP_189002550.1">
    <property type="nucleotide sequence ID" value="NZ_BMOD01000006.1"/>
</dbReference>
<organism evidence="1 2">
    <name type="scientific">Deinococcus roseus</name>
    <dbReference type="NCBI Taxonomy" id="392414"/>
    <lineage>
        <taxon>Bacteria</taxon>
        <taxon>Thermotogati</taxon>
        <taxon>Deinococcota</taxon>
        <taxon>Deinococci</taxon>
        <taxon>Deinococcales</taxon>
        <taxon>Deinococcaceae</taxon>
        <taxon>Deinococcus</taxon>
    </lineage>
</organism>
<reference evidence="2" key="1">
    <citation type="journal article" date="2019" name="Int. J. Syst. Evol. Microbiol.">
        <title>The Global Catalogue of Microorganisms (GCM) 10K type strain sequencing project: providing services to taxonomists for standard genome sequencing and annotation.</title>
        <authorList>
            <consortium name="The Broad Institute Genomics Platform"/>
            <consortium name="The Broad Institute Genome Sequencing Center for Infectious Disease"/>
            <person name="Wu L."/>
            <person name="Ma J."/>
        </authorList>
    </citation>
    <scope>NUCLEOTIDE SEQUENCE [LARGE SCALE GENOMIC DNA]</scope>
    <source>
        <strain evidence="2">JCM 14370</strain>
    </source>
</reference>
<evidence type="ECO:0000313" key="2">
    <source>
        <dbReference type="Proteomes" id="UP000632222"/>
    </source>
</evidence>